<organism evidence="2 3">
    <name type="scientific">Solanum commersonii</name>
    <name type="common">Commerson's wild potato</name>
    <name type="synonym">Commerson's nightshade</name>
    <dbReference type="NCBI Taxonomy" id="4109"/>
    <lineage>
        <taxon>Eukaryota</taxon>
        <taxon>Viridiplantae</taxon>
        <taxon>Streptophyta</taxon>
        <taxon>Embryophyta</taxon>
        <taxon>Tracheophyta</taxon>
        <taxon>Spermatophyta</taxon>
        <taxon>Magnoliopsida</taxon>
        <taxon>eudicotyledons</taxon>
        <taxon>Gunneridae</taxon>
        <taxon>Pentapetalae</taxon>
        <taxon>asterids</taxon>
        <taxon>lamiids</taxon>
        <taxon>Solanales</taxon>
        <taxon>Solanaceae</taxon>
        <taxon>Solanoideae</taxon>
        <taxon>Solaneae</taxon>
        <taxon>Solanum</taxon>
    </lineage>
</organism>
<dbReference type="AlphaFoldDB" id="A0A9J5Y0S0"/>
<dbReference type="EMBL" id="JACXVP010000007">
    <property type="protein sequence ID" value="KAG5594041.1"/>
    <property type="molecule type" value="Genomic_DNA"/>
</dbReference>
<keyword evidence="1" id="KW-1133">Transmembrane helix</keyword>
<evidence type="ECO:0000256" key="1">
    <source>
        <dbReference type="SAM" id="Phobius"/>
    </source>
</evidence>
<feature type="transmembrane region" description="Helical" evidence="1">
    <location>
        <begin position="20"/>
        <end position="38"/>
    </location>
</feature>
<keyword evidence="3" id="KW-1185">Reference proteome</keyword>
<reference evidence="2 3" key="1">
    <citation type="submission" date="2020-09" db="EMBL/GenBank/DDBJ databases">
        <title>De no assembly of potato wild relative species, Solanum commersonii.</title>
        <authorList>
            <person name="Cho K."/>
        </authorList>
    </citation>
    <scope>NUCLEOTIDE SEQUENCE [LARGE SCALE GENOMIC DNA]</scope>
    <source>
        <strain evidence="2">LZ3.2</strain>
        <tissue evidence="2">Leaf</tissue>
    </source>
</reference>
<feature type="transmembrane region" description="Helical" evidence="1">
    <location>
        <begin position="58"/>
        <end position="77"/>
    </location>
</feature>
<gene>
    <name evidence="2" type="ORF">H5410_035273</name>
</gene>
<keyword evidence="1" id="KW-0812">Transmembrane</keyword>
<accession>A0A9J5Y0S0</accession>
<sequence length="148" mass="16008">MSLFMTTVEDLVSVKVRSRLTFYIFLVGVGGSNFGVGFEEPAAVAVGMISTSLISKGLTLLEVLSVVPCGVCCFKMYERTDKVACVICGCSSAVNKIDLKATAEMMASLKYPEHSSTQKSWNSSNMENVNAVRLLYKFIGVIILTVSI</sequence>
<keyword evidence="1" id="KW-0472">Membrane</keyword>
<dbReference type="Proteomes" id="UP000824120">
    <property type="component" value="Chromosome 7"/>
</dbReference>
<proteinExistence type="predicted"/>
<name>A0A9J5Y0S0_SOLCO</name>
<comment type="caution">
    <text evidence="2">The sequence shown here is derived from an EMBL/GenBank/DDBJ whole genome shotgun (WGS) entry which is preliminary data.</text>
</comment>
<evidence type="ECO:0000313" key="3">
    <source>
        <dbReference type="Proteomes" id="UP000824120"/>
    </source>
</evidence>
<protein>
    <submittedName>
        <fullName evidence="2">Uncharacterized protein</fullName>
    </submittedName>
</protein>
<evidence type="ECO:0000313" key="2">
    <source>
        <dbReference type="EMBL" id="KAG5594041.1"/>
    </source>
</evidence>